<evidence type="ECO:0000256" key="2">
    <source>
        <dbReference type="ARBA" id="ARBA00022857"/>
    </source>
</evidence>
<dbReference type="PANTHER" id="PTHR43647:SF1">
    <property type="entry name" value="3-KETO-STEROID REDUCTASE ERG27"/>
    <property type="match status" value="1"/>
</dbReference>
<dbReference type="InterPro" id="IPR051593">
    <property type="entry name" value="Ergosterol_Biosynth_ERG27"/>
</dbReference>
<sequence>MALAPWDELPIENTLFVLVTGGNSGIGFGISERLIDEYLTTRSLSSHIVVIPTTRSAKKSRETIDGLRKHTREFAATSTALRVRTGPNYDPRQTTRRVHILSVQLDLCNLPAIRRCATQLVSGTLSSPSDDDDFVPLTDVRIPRLDSIIFNAGMGGWYGLNWPKVFHNILTKGLVSATTWPTFKGALSGFVIDPIHGKTAKNNNDEAATAPQMGEIFCANVFGHYLFAQHLVPLMARRPQAGIPPGRIIWESSIEPDWETLSLDDFEAIKTNAAYESTKRLTDLLALTSSLPASKPYVDKYLTPSTTKASQPSPPTGAATPPKIYLVHPGVVQTTLFPLNAFMFFWYNVVLYVARWLGSPWHPITAYNGACAPVWLALQEQEDLDAAGAQRVKWGSSTDFWGECRVKKTEVDGWGWEGKVEGGRDQLKKEQKIKGRKWDAVDVTEERLAQFEELGAACWKKMEALRATWEERTLKAVKEGN</sequence>
<comment type="similarity">
    <text evidence="6">Belongs to the short-chain dehydrogenases/reductases (SDR) family. ERG27 subfamily.</text>
</comment>
<evidence type="ECO:0000256" key="3">
    <source>
        <dbReference type="ARBA" id="ARBA00022955"/>
    </source>
</evidence>
<dbReference type="GeneID" id="87821928"/>
<keyword evidence="3" id="KW-0752">Steroid biosynthesis</keyword>
<dbReference type="GO" id="GO:0006696">
    <property type="term" value="P:ergosterol biosynthetic process"/>
    <property type="evidence" value="ECO:0007669"/>
    <property type="project" value="TreeGrafter"/>
</dbReference>
<dbReference type="Gene3D" id="3.40.50.720">
    <property type="entry name" value="NAD(P)-binding Rossmann-like Domain"/>
    <property type="match status" value="1"/>
</dbReference>
<keyword evidence="8" id="KW-1185">Reference proteome</keyword>
<organism evidence="7 8">
    <name type="scientific">Dichotomopilus funicola</name>
    <dbReference type="NCBI Taxonomy" id="1934379"/>
    <lineage>
        <taxon>Eukaryota</taxon>
        <taxon>Fungi</taxon>
        <taxon>Dikarya</taxon>
        <taxon>Ascomycota</taxon>
        <taxon>Pezizomycotina</taxon>
        <taxon>Sordariomycetes</taxon>
        <taxon>Sordariomycetidae</taxon>
        <taxon>Sordariales</taxon>
        <taxon>Chaetomiaceae</taxon>
        <taxon>Dichotomopilus</taxon>
    </lineage>
</organism>
<keyword evidence="2" id="KW-0521">NADP</keyword>
<accession>A0AAN6ZQ26</accession>
<name>A0AAN6ZQ26_9PEZI</name>
<dbReference type="AlphaFoldDB" id="A0AAN6ZQ26"/>
<protein>
    <submittedName>
        <fullName evidence="7">3-keto steroid reductase</fullName>
    </submittedName>
</protein>
<reference evidence="7" key="1">
    <citation type="journal article" date="2023" name="Mol. Phylogenet. Evol.">
        <title>Genome-scale phylogeny and comparative genomics of the fungal order Sordariales.</title>
        <authorList>
            <person name="Hensen N."/>
            <person name="Bonometti L."/>
            <person name="Westerberg I."/>
            <person name="Brannstrom I.O."/>
            <person name="Guillou S."/>
            <person name="Cros-Aarteil S."/>
            <person name="Calhoun S."/>
            <person name="Haridas S."/>
            <person name="Kuo A."/>
            <person name="Mondo S."/>
            <person name="Pangilinan J."/>
            <person name="Riley R."/>
            <person name="LaButti K."/>
            <person name="Andreopoulos B."/>
            <person name="Lipzen A."/>
            <person name="Chen C."/>
            <person name="Yan M."/>
            <person name="Daum C."/>
            <person name="Ng V."/>
            <person name="Clum A."/>
            <person name="Steindorff A."/>
            <person name="Ohm R.A."/>
            <person name="Martin F."/>
            <person name="Silar P."/>
            <person name="Natvig D.O."/>
            <person name="Lalanne C."/>
            <person name="Gautier V."/>
            <person name="Ament-Velasquez S.L."/>
            <person name="Kruys A."/>
            <person name="Hutchinson M.I."/>
            <person name="Powell A.J."/>
            <person name="Barry K."/>
            <person name="Miller A.N."/>
            <person name="Grigoriev I.V."/>
            <person name="Debuchy R."/>
            <person name="Gladieux P."/>
            <person name="Hiltunen Thoren M."/>
            <person name="Johannesson H."/>
        </authorList>
    </citation>
    <scope>NUCLEOTIDE SEQUENCE</scope>
    <source>
        <strain evidence="7">CBS 141.50</strain>
    </source>
</reference>
<evidence type="ECO:0000256" key="1">
    <source>
        <dbReference type="ARBA" id="ARBA00022516"/>
    </source>
</evidence>
<keyword evidence="4" id="KW-0560">Oxidoreductase</keyword>
<evidence type="ECO:0000256" key="4">
    <source>
        <dbReference type="ARBA" id="ARBA00023002"/>
    </source>
</evidence>
<dbReference type="InterPro" id="IPR036291">
    <property type="entry name" value="NAD(P)-bd_dom_sf"/>
</dbReference>
<comment type="caution">
    <text evidence="7">The sequence shown here is derived from an EMBL/GenBank/DDBJ whole genome shotgun (WGS) entry which is preliminary data.</text>
</comment>
<dbReference type="GO" id="GO:0005811">
    <property type="term" value="C:lipid droplet"/>
    <property type="evidence" value="ECO:0007669"/>
    <property type="project" value="TreeGrafter"/>
</dbReference>
<dbReference type="PANTHER" id="PTHR43647">
    <property type="entry name" value="DEHYDROGENASE"/>
    <property type="match status" value="1"/>
</dbReference>
<dbReference type="EMBL" id="MU853556">
    <property type="protein sequence ID" value="KAK4147560.1"/>
    <property type="molecule type" value="Genomic_DNA"/>
</dbReference>
<gene>
    <name evidence="7" type="ORF">C8A04DRAFT_8998</name>
</gene>
<evidence type="ECO:0000256" key="5">
    <source>
        <dbReference type="ARBA" id="ARBA00023098"/>
    </source>
</evidence>
<dbReference type="GO" id="GO:0005741">
    <property type="term" value="C:mitochondrial outer membrane"/>
    <property type="evidence" value="ECO:0007669"/>
    <property type="project" value="TreeGrafter"/>
</dbReference>
<proteinExistence type="inferred from homology"/>
<keyword evidence="1" id="KW-0444">Lipid biosynthesis</keyword>
<keyword evidence="5" id="KW-0443">Lipid metabolism</keyword>
<dbReference type="Proteomes" id="UP001302676">
    <property type="component" value="Unassembled WGS sequence"/>
</dbReference>
<evidence type="ECO:0000313" key="7">
    <source>
        <dbReference type="EMBL" id="KAK4147560.1"/>
    </source>
</evidence>
<evidence type="ECO:0000313" key="8">
    <source>
        <dbReference type="Proteomes" id="UP001302676"/>
    </source>
</evidence>
<dbReference type="GO" id="GO:0005789">
    <property type="term" value="C:endoplasmic reticulum membrane"/>
    <property type="evidence" value="ECO:0007669"/>
    <property type="project" value="TreeGrafter"/>
</dbReference>
<evidence type="ECO:0000256" key="6">
    <source>
        <dbReference type="ARBA" id="ARBA00023593"/>
    </source>
</evidence>
<dbReference type="RefSeq" id="XP_062640931.1">
    <property type="nucleotide sequence ID" value="XM_062785315.1"/>
</dbReference>
<dbReference type="SUPFAM" id="SSF51735">
    <property type="entry name" value="NAD(P)-binding Rossmann-fold domains"/>
    <property type="match status" value="1"/>
</dbReference>
<dbReference type="GO" id="GO:0000253">
    <property type="term" value="F:3-beta-hydroxysteroid 3-dehydrogenase (NADP+) activity"/>
    <property type="evidence" value="ECO:0007669"/>
    <property type="project" value="TreeGrafter"/>
</dbReference>
<reference evidence="7" key="2">
    <citation type="submission" date="2023-05" db="EMBL/GenBank/DDBJ databases">
        <authorList>
            <consortium name="Lawrence Berkeley National Laboratory"/>
            <person name="Steindorff A."/>
            <person name="Hensen N."/>
            <person name="Bonometti L."/>
            <person name="Westerberg I."/>
            <person name="Brannstrom I.O."/>
            <person name="Guillou S."/>
            <person name="Cros-Aarteil S."/>
            <person name="Calhoun S."/>
            <person name="Haridas S."/>
            <person name="Kuo A."/>
            <person name="Mondo S."/>
            <person name="Pangilinan J."/>
            <person name="Riley R."/>
            <person name="Labutti K."/>
            <person name="Andreopoulos B."/>
            <person name="Lipzen A."/>
            <person name="Chen C."/>
            <person name="Yanf M."/>
            <person name="Daum C."/>
            <person name="Ng V."/>
            <person name="Clum A."/>
            <person name="Ohm R."/>
            <person name="Martin F."/>
            <person name="Silar P."/>
            <person name="Natvig D."/>
            <person name="Lalanne C."/>
            <person name="Gautier V."/>
            <person name="Ament-Velasquez S.L."/>
            <person name="Kruys A."/>
            <person name="Hutchinson M.I."/>
            <person name="Powell A.J."/>
            <person name="Barry K."/>
            <person name="Miller A.N."/>
            <person name="Grigoriev I.V."/>
            <person name="Debuchy R."/>
            <person name="Gladieux P."/>
            <person name="Thoren M.H."/>
            <person name="Johannesson H."/>
        </authorList>
    </citation>
    <scope>NUCLEOTIDE SEQUENCE</scope>
    <source>
        <strain evidence="7">CBS 141.50</strain>
    </source>
</reference>